<sequence>MIYKITDRHYINPDEHDLFVQTDIHLMDLIELLGCLQLKFEELVSETDCMHPEHIMSILEQFYDIENVTEQYKKYAPHTKASWDDDEHEECSMNWSKYKFFSVDHPDNQFIIVSIDLFASRESCLRDHKKLMKRHLPKSKEFISTIVNHPKITKL</sequence>
<organism evidence="1 2">
    <name type="scientific">Bacillus inaquosorum KCTC 13429</name>
    <dbReference type="NCBI Taxonomy" id="1236548"/>
    <lineage>
        <taxon>Bacteria</taxon>
        <taxon>Bacillati</taxon>
        <taxon>Bacillota</taxon>
        <taxon>Bacilli</taxon>
        <taxon>Bacillales</taxon>
        <taxon>Bacillaceae</taxon>
        <taxon>Bacillus</taxon>
    </lineage>
</organism>
<name>A0A9W5LE52_9BACI</name>
<comment type="caution">
    <text evidence="1">The sequence shown here is derived from an EMBL/GenBank/DDBJ whole genome shotgun (WGS) entry which is preliminary data.</text>
</comment>
<protein>
    <submittedName>
        <fullName evidence="1">Uncharacterized protein</fullName>
    </submittedName>
</protein>
<gene>
    <name evidence="1" type="ORF">BSI_43810</name>
</gene>
<keyword evidence="2" id="KW-1185">Reference proteome</keyword>
<proteinExistence type="predicted"/>
<dbReference type="AlphaFoldDB" id="A0A9W5LE52"/>
<evidence type="ECO:0000313" key="1">
    <source>
        <dbReference type="EMBL" id="ELS59067.1"/>
    </source>
</evidence>
<dbReference type="Proteomes" id="UP000011182">
    <property type="component" value="Unassembled WGS sequence"/>
</dbReference>
<dbReference type="EMBL" id="AMXN01000014">
    <property type="protein sequence ID" value="ELS59067.1"/>
    <property type="molecule type" value="Genomic_DNA"/>
</dbReference>
<accession>A0A9W5LE52</accession>
<evidence type="ECO:0000313" key="2">
    <source>
        <dbReference type="Proteomes" id="UP000011182"/>
    </source>
</evidence>
<dbReference type="RefSeq" id="WP_003242288.1">
    <property type="nucleotide sequence ID" value="NZ_AMXN01000014.1"/>
</dbReference>
<reference evidence="1 2" key="1">
    <citation type="journal article" date="2014" name="Syst. Appl. Microbiol.">
        <title>Genomic insights into the taxonomic status of the three subspecies of Bacillus subtilis.</title>
        <authorList>
            <person name="Yi H."/>
            <person name="Chun J."/>
            <person name="Cha C.J."/>
        </authorList>
    </citation>
    <scope>NUCLEOTIDE SEQUENCE [LARGE SCALE GENOMIC DNA]</scope>
    <source>
        <strain evidence="1 2">KCTC 13429</strain>
    </source>
</reference>